<keyword evidence="2" id="KW-1185">Reference proteome</keyword>
<evidence type="ECO:0000313" key="2">
    <source>
        <dbReference type="Proteomes" id="UP001497392"/>
    </source>
</evidence>
<protein>
    <submittedName>
        <fullName evidence="1">G10851 protein</fullName>
    </submittedName>
</protein>
<dbReference type="Proteomes" id="UP001497392">
    <property type="component" value="Unassembled WGS sequence"/>
</dbReference>
<sequence length="249" mass="27375">MLQGMSWCEKHRPADLASRNAYLSSEGKAIAEPLFCFETAFKLLALSRAAYAEDATPVGWETTCALPGTLQEAQDQHATDGCPRSPAEDSKCKCYCSSPTCREDQMEKGSVHNDKLKTSEGKPSTSELTGALAMLGLEHAHVIHEADPDTKVVIGWRAGIIVICFRGTASMKNVLHDLQTWRADHPPKRGLKCMGTRPMVHKGFWRSWSSHGVRGRVFDTVAQIMAAQGRLTKSMEVLLTGKHYLLCSS</sequence>
<dbReference type="InterPro" id="IPR029058">
    <property type="entry name" value="AB_hydrolase_fold"/>
</dbReference>
<dbReference type="SUPFAM" id="SSF53474">
    <property type="entry name" value="alpha/beta-Hydrolases"/>
    <property type="match status" value="1"/>
</dbReference>
<dbReference type="EMBL" id="CAXHTA020000017">
    <property type="protein sequence ID" value="CAL5227823.1"/>
    <property type="molecule type" value="Genomic_DNA"/>
</dbReference>
<organism evidence="1 2">
    <name type="scientific">Coccomyxa viridis</name>
    <dbReference type="NCBI Taxonomy" id="1274662"/>
    <lineage>
        <taxon>Eukaryota</taxon>
        <taxon>Viridiplantae</taxon>
        <taxon>Chlorophyta</taxon>
        <taxon>core chlorophytes</taxon>
        <taxon>Trebouxiophyceae</taxon>
        <taxon>Trebouxiophyceae incertae sedis</taxon>
        <taxon>Coccomyxaceae</taxon>
        <taxon>Coccomyxa</taxon>
    </lineage>
</organism>
<proteinExistence type="predicted"/>
<gene>
    <name evidence="1" type="primary">g10851</name>
    <name evidence="1" type="ORF">VP750_LOCUS9729</name>
</gene>
<reference evidence="1 2" key="1">
    <citation type="submission" date="2024-06" db="EMBL/GenBank/DDBJ databases">
        <authorList>
            <person name="Kraege A."/>
            <person name="Thomma B."/>
        </authorList>
    </citation>
    <scope>NUCLEOTIDE SEQUENCE [LARGE SCALE GENOMIC DNA]</scope>
</reference>
<comment type="caution">
    <text evidence="1">The sequence shown here is derived from an EMBL/GenBank/DDBJ whole genome shotgun (WGS) entry which is preliminary data.</text>
</comment>
<dbReference type="Gene3D" id="3.40.50.1820">
    <property type="entry name" value="alpha/beta hydrolase"/>
    <property type="match status" value="1"/>
</dbReference>
<name>A0ABP1GAY1_9CHLO</name>
<evidence type="ECO:0000313" key="1">
    <source>
        <dbReference type="EMBL" id="CAL5227823.1"/>
    </source>
</evidence>
<accession>A0ABP1GAY1</accession>